<protein>
    <submittedName>
        <fullName evidence="2">Uncharacterized protein</fullName>
    </submittedName>
</protein>
<sequence length="346" mass="36929">MVRTPRGPVHHGSGAGAGRPDGSACHDRRVMDRAPAGPPLTPLPLAADGYPAAGGVTRRAAGPAESARANRGWWDAAAPAYLAEHGGDLGDADFLWCPEGLREADAHLLGDVAGRPGAGDRLRLGPLLALAPRCRGRAAGPRRLRWHAGPGRRAEPGDRARRPAAAGRRRRPAAGRRERGPGVLGLRRAAVRRRRPRGAGGGGPGAAPRRPVRGLGEPPDALADARLPRPRGPAGGVLLLRPPALRGDRRLRAHGLRRAPPHRRRLGARGRRRRTGAHRPRRAGVDARTHGDLGPVVPRPRRAHAGHVDHRRGALTRCAPRRRPPAGRTVLPHQRCRGRTRSDQVT</sequence>
<dbReference type="eggNOG" id="COG2226">
    <property type="taxonomic scope" value="Bacteria"/>
</dbReference>
<gene>
    <name evidence="2" type="ordered locus">MODMU_3381</name>
</gene>
<dbReference type="EMBL" id="FO203431">
    <property type="protein sequence ID" value="CCH88793.1"/>
    <property type="molecule type" value="Genomic_DNA"/>
</dbReference>
<feature type="compositionally biased region" description="Basic residues" evidence="1">
    <location>
        <begin position="268"/>
        <end position="282"/>
    </location>
</feature>
<feature type="compositionally biased region" description="Low complexity" evidence="1">
    <location>
        <begin position="206"/>
        <end position="216"/>
    </location>
</feature>
<accession>I4EZI0</accession>
<reference evidence="2 3" key="1">
    <citation type="journal article" date="2012" name="J. Bacteriol.">
        <title>Genome Sequence of Radiation-Resistant Modestobacter marinus Strain BC501, a Representative Actinobacterium That Thrives on Calcareous Stone Surfaces.</title>
        <authorList>
            <person name="Normand P."/>
            <person name="Gury J."/>
            <person name="Pujic P."/>
            <person name="Chouaia B."/>
            <person name="Crotti E."/>
            <person name="Brusetti L."/>
            <person name="Daffonchio D."/>
            <person name="Vacherie B."/>
            <person name="Barbe V."/>
            <person name="Medigue C."/>
            <person name="Calteau A."/>
            <person name="Ghodhbane-Gtari F."/>
            <person name="Essoussi I."/>
            <person name="Nouioui I."/>
            <person name="Abbassi-Ghozzi I."/>
            <person name="Gtari M."/>
        </authorList>
    </citation>
    <scope>NUCLEOTIDE SEQUENCE [LARGE SCALE GENOMIC DNA]</scope>
    <source>
        <strain evidence="3">BC 501</strain>
    </source>
</reference>
<dbReference type="Proteomes" id="UP000006461">
    <property type="component" value="Chromosome"/>
</dbReference>
<feature type="region of interest" description="Disordered" evidence="1">
    <location>
        <begin position="268"/>
        <end position="346"/>
    </location>
</feature>
<feature type="region of interest" description="Disordered" evidence="1">
    <location>
        <begin position="141"/>
        <end position="240"/>
    </location>
</feature>
<keyword evidence="3" id="KW-1185">Reference proteome</keyword>
<evidence type="ECO:0000256" key="1">
    <source>
        <dbReference type="SAM" id="MobiDB-lite"/>
    </source>
</evidence>
<dbReference type="STRING" id="477641.MODMU_3381"/>
<dbReference type="HOGENOM" id="CLU_801256_0_0_11"/>
<feature type="compositionally biased region" description="Basic and acidic residues" evidence="1">
    <location>
        <begin position="152"/>
        <end position="161"/>
    </location>
</feature>
<feature type="region of interest" description="Disordered" evidence="1">
    <location>
        <begin position="1"/>
        <end position="46"/>
    </location>
</feature>
<dbReference type="AlphaFoldDB" id="I4EZI0"/>
<dbReference type="KEGG" id="mmar:MODMU_3381"/>
<proteinExistence type="predicted"/>
<organism evidence="2 3">
    <name type="scientific">Modestobacter italicus (strain DSM 44449 / CECT 9708 / BC 501)</name>
    <dbReference type="NCBI Taxonomy" id="2732864"/>
    <lineage>
        <taxon>Bacteria</taxon>
        <taxon>Bacillati</taxon>
        <taxon>Actinomycetota</taxon>
        <taxon>Actinomycetes</taxon>
        <taxon>Geodermatophilales</taxon>
        <taxon>Geodermatophilaceae</taxon>
        <taxon>Modestobacter</taxon>
    </lineage>
</organism>
<feature type="compositionally biased region" description="Basic residues" evidence="1">
    <location>
        <begin position="313"/>
        <end position="325"/>
    </location>
</feature>
<evidence type="ECO:0000313" key="3">
    <source>
        <dbReference type="Proteomes" id="UP000006461"/>
    </source>
</evidence>
<name>I4EZI0_MODI5</name>
<evidence type="ECO:0000313" key="2">
    <source>
        <dbReference type="EMBL" id="CCH88793.1"/>
    </source>
</evidence>